<accession>A0A175YHA3</accession>
<reference evidence="3" key="2">
    <citation type="submission" date="2022-03" db="EMBL/GenBank/DDBJ databases">
        <title>Draft title - Genomic analysis of global carrot germplasm unveils the trajectory of domestication and the origin of high carotenoid orange carrot.</title>
        <authorList>
            <person name="Iorizzo M."/>
            <person name="Ellison S."/>
            <person name="Senalik D."/>
            <person name="Macko-Podgorni A."/>
            <person name="Grzebelus D."/>
            <person name="Bostan H."/>
            <person name="Rolling W."/>
            <person name="Curaba J."/>
            <person name="Simon P."/>
        </authorList>
    </citation>
    <scope>NUCLEOTIDE SEQUENCE</scope>
    <source>
        <tissue evidence="3">Leaf</tissue>
    </source>
</reference>
<evidence type="ECO:0000313" key="3">
    <source>
        <dbReference type="EMBL" id="WOH15534.1"/>
    </source>
</evidence>
<evidence type="ECO:0000313" key="4">
    <source>
        <dbReference type="Proteomes" id="UP000077755"/>
    </source>
</evidence>
<dbReference type="STRING" id="79200.A0A175YHA3"/>
<evidence type="ECO:0000313" key="2">
    <source>
        <dbReference type="EMBL" id="KZM82630.1"/>
    </source>
</evidence>
<feature type="compositionally biased region" description="Polar residues" evidence="1">
    <location>
        <begin position="984"/>
        <end position="996"/>
    </location>
</feature>
<feature type="compositionally biased region" description="Basic residues" evidence="1">
    <location>
        <begin position="1017"/>
        <end position="1030"/>
    </location>
</feature>
<dbReference type="PANTHER" id="PTHR47165:SF4">
    <property type="entry name" value="OS03G0429900 PROTEIN"/>
    <property type="match status" value="1"/>
</dbReference>
<dbReference type="Gramene" id="KZM82630">
    <property type="protein sequence ID" value="KZM82630"/>
    <property type="gene ID" value="DCAR_030199"/>
</dbReference>
<dbReference type="EMBL" id="CP093351">
    <property type="protein sequence ID" value="WOH15534.1"/>
    <property type="molecule type" value="Genomic_DNA"/>
</dbReference>
<name>A0A175YHA3_DAUCS</name>
<feature type="region of interest" description="Disordered" evidence="1">
    <location>
        <begin position="526"/>
        <end position="561"/>
    </location>
</feature>
<dbReference type="InterPro" id="IPR012340">
    <property type="entry name" value="NA-bd_OB-fold"/>
</dbReference>
<dbReference type="Proteomes" id="UP000077755">
    <property type="component" value="Chromosome 9"/>
</dbReference>
<dbReference type="EMBL" id="LNRQ01000009">
    <property type="protein sequence ID" value="KZM82630.1"/>
    <property type="molecule type" value="Genomic_DNA"/>
</dbReference>
<dbReference type="SUPFAM" id="SSF50249">
    <property type="entry name" value="Nucleic acid-binding proteins"/>
    <property type="match status" value="6"/>
</dbReference>
<keyword evidence="4" id="KW-1185">Reference proteome</keyword>
<feature type="region of interest" description="Disordered" evidence="1">
    <location>
        <begin position="984"/>
        <end position="1030"/>
    </location>
</feature>
<dbReference type="Gene3D" id="2.40.50.140">
    <property type="entry name" value="Nucleic acid-binding proteins"/>
    <property type="match status" value="6"/>
</dbReference>
<protein>
    <recommendedName>
        <fullName evidence="5">Replication factor A C-terminal domain-containing protein</fullName>
    </recommendedName>
</protein>
<proteinExistence type="predicted"/>
<evidence type="ECO:0008006" key="5">
    <source>
        <dbReference type="Google" id="ProtNLM"/>
    </source>
</evidence>
<reference evidence="2" key="1">
    <citation type="journal article" date="2016" name="Nat. Genet.">
        <title>A high-quality carrot genome assembly provides new insights into carotenoid accumulation and asterid genome evolution.</title>
        <authorList>
            <person name="Iorizzo M."/>
            <person name="Ellison S."/>
            <person name="Senalik D."/>
            <person name="Zeng P."/>
            <person name="Satapoomin P."/>
            <person name="Huang J."/>
            <person name="Bowman M."/>
            <person name="Iovene M."/>
            <person name="Sanseverino W."/>
            <person name="Cavagnaro P."/>
            <person name="Yildiz M."/>
            <person name="Macko-Podgorni A."/>
            <person name="Moranska E."/>
            <person name="Grzebelus E."/>
            <person name="Grzebelus D."/>
            <person name="Ashrafi H."/>
            <person name="Zheng Z."/>
            <person name="Cheng S."/>
            <person name="Spooner D."/>
            <person name="Van Deynze A."/>
            <person name="Simon P."/>
        </authorList>
    </citation>
    <scope>NUCLEOTIDE SEQUENCE [LARGE SCALE GENOMIC DNA]</scope>
    <source>
        <tissue evidence="2">Leaf</tissue>
    </source>
</reference>
<evidence type="ECO:0000256" key="1">
    <source>
        <dbReference type="SAM" id="MobiDB-lite"/>
    </source>
</evidence>
<dbReference type="PANTHER" id="PTHR47165">
    <property type="entry name" value="OS03G0429900 PROTEIN"/>
    <property type="match status" value="1"/>
</dbReference>
<gene>
    <name evidence="2" type="ORF">DCAR_030199</name>
    <name evidence="3" type="ORF">DCAR_0935076</name>
</gene>
<dbReference type="AlphaFoldDB" id="A0A175YHA3"/>
<sequence>MSSPNKDAEYSLNMETKYLHDLHLDEEVLFSIEVTVTRKWAETTSDNRVHGMNLIFVDKYDNRKHCWVPVECLNTVANRLTEGNSYILNKFSVQPFLQNDRCFDDELHLVLNDNSIVTPIDSSSAGIPKDVFHFTNMRNLSNPASEITYLIDVVGIIEDLKPLETVDGPNLYEKHFYHQFYLTDLIHRVRVRFWDGFALQFQKILRNNVNNPPILTISSCKVIKNEYTGEITMRNVKATRLFINYHSDVETNLRKSTDVSVTLFDDFAKQFEDAIKNLGSGNKFVIISSAKIGKFQGDVNLTNYPATRFYINPDHHAVRKLQKRAEKNNFLAEKEVIPTQVEIVAIDDMSIADIKNMNKEGKVGCKVTVKKIKEDLNWFCYMCTKCNLELDLIDGRYKCSECGRFFPWPQKRFRLFVLCTDKTGALPLVLGDREIRRLTGKMVFDVELDLTEEEDGKFPPVLKNMLNKEYGFTILVNEENILKNSEVYEVCDVQINVDESDENAADVQQISEDAEDDQILDEMHVETETSRNKPKKMAKKKQEEKINAGGGKPKQHTSGSKEKIIKIKKVRIIRNWKGVSNSGDAWKGINILLLDDKNFRMHAFVPGKIFEEQETKLKDGNICIFSNFTIKEYDSSEKFRCVNHDKQIILTNYTQIEKIDKEDGLIQKNMFDFYDLNQLETIADKNLYLTDVVGIIENDTPIADLVNRFGKKQKQIKFNIVDGRASVNVCFWDAMAEKFNDALEDIEEFPTIIIIASAKITSWQPARQNSKQYEIANVTATKFYINYDDRSVVALRKMYSQGKFSKYNFVNHVKPKNETITVSDLKKLPVEFVEKEVICKIKVKKVLETGAWFRYHCTSCYKTIELKNGNLKCYRCYDRNVPEPDLRWEISILGEDATGDIDILLLDREIRTVFNLAVMDFDEEVIKCPNVPQIIKALENQHFAVRVKIMEPNVLKQMNTYYSTGIYAFPKEDLRPEDEMLTPHSTIPSTMTQESGPSYHIEDFSDPNLKSPEVDKRPRRKKKLTKKYCD</sequence>
<organism evidence="2">
    <name type="scientific">Daucus carota subsp. sativus</name>
    <name type="common">Carrot</name>
    <dbReference type="NCBI Taxonomy" id="79200"/>
    <lineage>
        <taxon>Eukaryota</taxon>
        <taxon>Viridiplantae</taxon>
        <taxon>Streptophyta</taxon>
        <taxon>Embryophyta</taxon>
        <taxon>Tracheophyta</taxon>
        <taxon>Spermatophyta</taxon>
        <taxon>Magnoliopsida</taxon>
        <taxon>eudicotyledons</taxon>
        <taxon>Gunneridae</taxon>
        <taxon>Pentapetalae</taxon>
        <taxon>asterids</taxon>
        <taxon>campanulids</taxon>
        <taxon>Apiales</taxon>
        <taxon>Apiaceae</taxon>
        <taxon>Apioideae</taxon>
        <taxon>Scandiceae</taxon>
        <taxon>Daucinae</taxon>
        <taxon>Daucus</taxon>
        <taxon>Daucus sect. Daucus</taxon>
    </lineage>
</organism>